<dbReference type="GO" id="GO:0005813">
    <property type="term" value="C:centrosome"/>
    <property type="evidence" value="ECO:0007669"/>
    <property type="project" value="UniProtKB-SubCell"/>
</dbReference>
<keyword evidence="9" id="KW-0966">Cell projection</keyword>
<accession>A0A852HQC1</accession>
<dbReference type="InterPro" id="IPR008978">
    <property type="entry name" value="HSP20-like_chaperone"/>
</dbReference>
<dbReference type="PANTHER" id="PTHR17125:SF2">
    <property type="entry name" value="OUTER DENSE FIBER PROTEIN 1"/>
    <property type="match status" value="1"/>
</dbReference>
<proteinExistence type="predicted"/>
<evidence type="ECO:0000256" key="2">
    <source>
        <dbReference type="ARBA" id="ARBA00004230"/>
    </source>
</evidence>
<dbReference type="PANTHER" id="PTHR17125">
    <property type="entry name" value="OUTER DENSE FIBER PROTEIN 1"/>
    <property type="match status" value="1"/>
</dbReference>
<feature type="non-terminal residue" evidence="11">
    <location>
        <position position="1"/>
    </location>
</feature>
<evidence type="ECO:0000256" key="1">
    <source>
        <dbReference type="ARBA" id="ARBA00001979"/>
    </source>
</evidence>
<evidence type="ECO:0000256" key="3">
    <source>
        <dbReference type="ARBA" id="ARBA00004300"/>
    </source>
</evidence>
<dbReference type="GO" id="GO:0007283">
    <property type="term" value="P:spermatogenesis"/>
    <property type="evidence" value="ECO:0007669"/>
    <property type="project" value="UniProtKB-KW"/>
</dbReference>
<comment type="subcellular location">
    <subcellularLocation>
        <location evidence="2">Cell projection</location>
        <location evidence="2">Cilium</location>
        <location evidence="2">Flagellum</location>
    </subcellularLocation>
    <subcellularLocation>
        <location evidence="3">Cytoplasm</location>
        <location evidence="3">Cytoskeleton</location>
        <location evidence="3">Microtubule organizing center</location>
        <location evidence="3">Centrosome</location>
    </subcellularLocation>
</comment>
<evidence type="ECO:0000313" key="11">
    <source>
        <dbReference type="EMBL" id="NXX31742.1"/>
    </source>
</evidence>
<feature type="domain" description="SHSP" evidence="10">
    <location>
        <begin position="22"/>
        <end position="77"/>
    </location>
</feature>
<dbReference type="InterPro" id="IPR002068">
    <property type="entry name" value="A-crystallin/Hsp20_dom"/>
</dbReference>
<dbReference type="AlphaFoldDB" id="A0A852HQC1"/>
<keyword evidence="6" id="KW-0221">Differentiation</keyword>
<evidence type="ECO:0000256" key="7">
    <source>
        <dbReference type="ARBA" id="ARBA00022846"/>
    </source>
</evidence>
<name>A0A852HQC1_9PASS</name>
<dbReference type="SUPFAM" id="SSF49764">
    <property type="entry name" value="HSP20-like chaperones"/>
    <property type="match status" value="1"/>
</dbReference>
<feature type="non-terminal residue" evidence="11">
    <location>
        <position position="82"/>
    </location>
</feature>
<comment type="function">
    <text evidence="1">Component of the outer dense fibers (ODF) of spermatozoa. ODF are filamentous structures located on the outside of the axoneme in the midpiece and principal piece of the mammalian sperm tail and may help to maintain the passive elastic structures and elastic recoil of the sperm tail.</text>
</comment>
<dbReference type="OrthoDB" id="1431247at2759"/>
<dbReference type="EMBL" id="WAAE01015836">
    <property type="protein sequence ID" value="NXX31742.1"/>
    <property type="molecule type" value="Genomic_DNA"/>
</dbReference>
<evidence type="ECO:0000256" key="5">
    <source>
        <dbReference type="ARBA" id="ARBA00022473"/>
    </source>
</evidence>
<evidence type="ECO:0000256" key="6">
    <source>
        <dbReference type="ARBA" id="ARBA00022782"/>
    </source>
</evidence>
<keyword evidence="8" id="KW-0744">Spermatogenesis</keyword>
<keyword evidence="7" id="KW-0282">Flagellum</keyword>
<sequence>SRLRRLGLLLCPSCCPCPSALIDVKGFDPSDVSVMVKDGRVTVAAERNEEHCTGSGKRCSYRKYVKEFCLPPACEKEVTYSV</sequence>
<protein>
    <recommendedName>
        <fullName evidence="4">Outer dense fiber protein 1</fullName>
    </recommendedName>
</protein>
<evidence type="ECO:0000256" key="9">
    <source>
        <dbReference type="ARBA" id="ARBA00023069"/>
    </source>
</evidence>
<organism evidence="11 12">
    <name type="scientific">Nicator chloris</name>
    <dbReference type="NCBI Taxonomy" id="237433"/>
    <lineage>
        <taxon>Eukaryota</taxon>
        <taxon>Metazoa</taxon>
        <taxon>Chordata</taxon>
        <taxon>Craniata</taxon>
        <taxon>Vertebrata</taxon>
        <taxon>Euteleostomi</taxon>
        <taxon>Archelosauria</taxon>
        <taxon>Archosauria</taxon>
        <taxon>Dinosauria</taxon>
        <taxon>Saurischia</taxon>
        <taxon>Theropoda</taxon>
        <taxon>Coelurosauria</taxon>
        <taxon>Aves</taxon>
        <taxon>Neognathae</taxon>
        <taxon>Neoaves</taxon>
        <taxon>Telluraves</taxon>
        <taxon>Australaves</taxon>
        <taxon>Passeriformes</taxon>
        <taxon>Sylvioidea</taxon>
        <taxon>Pycnonotidae</taxon>
        <taxon>Nicator</taxon>
    </lineage>
</organism>
<dbReference type="GO" id="GO:0031514">
    <property type="term" value="C:motile cilium"/>
    <property type="evidence" value="ECO:0007669"/>
    <property type="project" value="UniProtKB-SubCell"/>
</dbReference>
<evidence type="ECO:0000256" key="8">
    <source>
        <dbReference type="ARBA" id="ARBA00022871"/>
    </source>
</evidence>
<dbReference type="GO" id="GO:0030154">
    <property type="term" value="P:cell differentiation"/>
    <property type="evidence" value="ECO:0007669"/>
    <property type="project" value="UniProtKB-KW"/>
</dbReference>
<comment type="caution">
    <text evidence="11">The sequence shown here is derived from an EMBL/GenBank/DDBJ whole genome shotgun (WGS) entry which is preliminary data.</text>
</comment>
<keyword evidence="5" id="KW-0217">Developmental protein</keyword>
<dbReference type="InterPro" id="IPR037389">
    <property type="entry name" value="ODFP"/>
</dbReference>
<evidence type="ECO:0000313" key="12">
    <source>
        <dbReference type="Proteomes" id="UP000653383"/>
    </source>
</evidence>
<gene>
    <name evidence="11" type="primary">Odf1</name>
    <name evidence="11" type="ORF">NICCHL_R12293</name>
</gene>
<reference evidence="11" key="1">
    <citation type="submission" date="2020-02" db="EMBL/GenBank/DDBJ databases">
        <title>Bird 10,000 Genomes (B10K) Project - Family phase.</title>
        <authorList>
            <person name="Zhang G."/>
        </authorList>
    </citation>
    <scope>NUCLEOTIDE SEQUENCE</scope>
    <source>
        <strain evidence="11">B10K-DU-002-40</strain>
        <tissue evidence="11">Muscle</tissue>
    </source>
</reference>
<keyword evidence="12" id="KW-1185">Reference proteome</keyword>
<dbReference type="Gene3D" id="2.60.40.790">
    <property type="match status" value="1"/>
</dbReference>
<evidence type="ECO:0000259" key="10">
    <source>
        <dbReference type="Pfam" id="PF00011"/>
    </source>
</evidence>
<dbReference type="GO" id="GO:0099513">
    <property type="term" value="C:polymeric cytoskeletal fiber"/>
    <property type="evidence" value="ECO:0007669"/>
    <property type="project" value="InterPro"/>
</dbReference>
<dbReference type="Pfam" id="PF00011">
    <property type="entry name" value="HSP20"/>
    <property type="match status" value="1"/>
</dbReference>
<keyword evidence="9" id="KW-0969">Cilium</keyword>
<evidence type="ECO:0000256" key="4">
    <source>
        <dbReference type="ARBA" id="ARBA00019020"/>
    </source>
</evidence>
<dbReference type="Proteomes" id="UP000653383">
    <property type="component" value="Unassembled WGS sequence"/>
</dbReference>